<protein>
    <submittedName>
        <fullName evidence="1">Uncharacterized protein</fullName>
    </submittedName>
</protein>
<reference evidence="1 2" key="1">
    <citation type="submission" date="2019-02" db="EMBL/GenBank/DDBJ databases">
        <authorList>
            <consortium name="Pathogen Informatics"/>
        </authorList>
    </citation>
    <scope>NUCLEOTIDE SEQUENCE [LARGE SCALE GENOMIC DNA]</scope>
    <source>
        <strain evidence="1 2">3012STDY6756504</strain>
    </source>
</reference>
<proteinExistence type="predicted"/>
<accession>A0A4U8VVS3</accession>
<evidence type="ECO:0000313" key="2">
    <source>
        <dbReference type="Proteomes" id="UP000290439"/>
    </source>
</evidence>
<dbReference type="AlphaFoldDB" id="A0A4U8VVS3"/>
<gene>
    <name evidence="1" type="ORF">NCTC10797_01534</name>
</gene>
<dbReference type="EMBL" id="LR215973">
    <property type="protein sequence ID" value="VFA97770.1"/>
    <property type="molecule type" value="Genomic_DNA"/>
</dbReference>
<name>A0A4U8VVS3_9NOCA</name>
<sequence>MVYPSIDAAAIGDHPKLASRPDLGIERTAIDNVRTLP</sequence>
<organism evidence="1 2">
    <name type="scientific">Nocardia cyriacigeorgica</name>
    <dbReference type="NCBI Taxonomy" id="135487"/>
    <lineage>
        <taxon>Bacteria</taxon>
        <taxon>Bacillati</taxon>
        <taxon>Actinomycetota</taxon>
        <taxon>Actinomycetes</taxon>
        <taxon>Mycobacteriales</taxon>
        <taxon>Nocardiaceae</taxon>
        <taxon>Nocardia</taxon>
    </lineage>
</organism>
<evidence type="ECO:0000313" key="1">
    <source>
        <dbReference type="EMBL" id="VFA97770.1"/>
    </source>
</evidence>
<dbReference type="Proteomes" id="UP000290439">
    <property type="component" value="Chromosome"/>
</dbReference>